<organism evidence="4 5">
    <name type="scientific">Spirulina subsalsa FACHB-351</name>
    <dbReference type="NCBI Taxonomy" id="234711"/>
    <lineage>
        <taxon>Bacteria</taxon>
        <taxon>Bacillati</taxon>
        <taxon>Cyanobacteriota</taxon>
        <taxon>Cyanophyceae</taxon>
        <taxon>Spirulinales</taxon>
        <taxon>Spirulinaceae</taxon>
        <taxon>Spirulina</taxon>
    </lineage>
</organism>
<dbReference type="InterPro" id="IPR041698">
    <property type="entry name" value="Methyltransf_25"/>
</dbReference>
<dbReference type="PANTHER" id="PTHR44942">
    <property type="entry name" value="METHYLTRANSF_11 DOMAIN-CONTAINING PROTEIN"/>
    <property type="match status" value="1"/>
</dbReference>
<comment type="caution">
    <text evidence="4">The sequence shown here is derived from an EMBL/GenBank/DDBJ whole genome shotgun (WGS) entry which is preliminary data.</text>
</comment>
<dbReference type="PANTHER" id="PTHR44942:SF4">
    <property type="entry name" value="METHYLTRANSFERASE TYPE 11 DOMAIN-CONTAINING PROTEIN"/>
    <property type="match status" value="1"/>
</dbReference>
<dbReference type="RefSeq" id="WP_265264853.1">
    <property type="nucleotide sequence ID" value="NZ_JAIHOM010000054.1"/>
</dbReference>
<proteinExistence type="predicted"/>
<evidence type="ECO:0000313" key="4">
    <source>
        <dbReference type="EMBL" id="MCW6037023.1"/>
    </source>
</evidence>
<keyword evidence="5" id="KW-1185">Reference proteome</keyword>
<feature type="domain" description="Methyltransferase" evidence="3">
    <location>
        <begin position="58"/>
        <end position="147"/>
    </location>
</feature>
<protein>
    <submittedName>
        <fullName evidence="4">Class I SAM-dependent methyltransferase</fullName>
    </submittedName>
</protein>
<dbReference type="InterPro" id="IPR029063">
    <property type="entry name" value="SAM-dependent_MTases_sf"/>
</dbReference>
<dbReference type="GO" id="GO:0008168">
    <property type="term" value="F:methyltransferase activity"/>
    <property type="evidence" value="ECO:0007669"/>
    <property type="project" value="UniProtKB-KW"/>
</dbReference>
<keyword evidence="1 4" id="KW-0489">Methyltransferase</keyword>
<dbReference type="GO" id="GO:0032259">
    <property type="term" value="P:methylation"/>
    <property type="evidence" value="ECO:0007669"/>
    <property type="project" value="UniProtKB-KW"/>
</dbReference>
<name>A0ABT3L685_9CYAN</name>
<keyword evidence="2" id="KW-0808">Transferase</keyword>
<evidence type="ECO:0000259" key="3">
    <source>
        <dbReference type="Pfam" id="PF13649"/>
    </source>
</evidence>
<gene>
    <name evidence="4" type="ORF">K4A83_12205</name>
</gene>
<dbReference type="Pfam" id="PF13649">
    <property type="entry name" value="Methyltransf_25"/>
    <property type="match status" value="1"/>
</dbReference>
<dbReference type="CDD" id="cd02440">
    <property type="entry name" value="AdoMet_MTases"/>
    <property type="match status" value="1"/>
</dbReference>
<evidence type="ECO:0000313" key="5">
    <source>
        <dbReference type="Proteomes" id="UP001526426"/>
    </source>
</evidence>
<dbReference type="Proteomes" id="UP001526426">
    <property type="component" value="Unassembled WGS sequence"/>
</dbReference>
<evidence type="ECO:0000256" key="1">
    <source>
        <dbReference type="ARBA" id="ARBA00022603"/>
    </source>
</evidence>
<reference evidence="4 5" key="1">
    <citation type="submission" date="2021-08" db="EMBL/GenBank/DDBJ databases">
        <title>Draft genome sequence of Spirulina subsalsa with high tolerance to salinity and hype-accumulation of phycocyanin.</title>
        <authorList>
            <person name="Pei H."/>
            <person name="Jiang L."/>
        </authorList>
    </citation>
    <scope>NUCLEOTIDE SEQUENCE [LARGE SCALE GENOMIC DNA]</scope>
    <source>
        <strain evidence="4 5">FACHB-351</strain>
    </source>
</reference>
<accession>A0ABT3L685</accession>
<dbReference type="EMBL" id="JAIHOM010000054">
    <property type="protein sequence ID" value="MCW6037023.1"/>
    <property type="molecule type" value="Genomic_DNA"/>
</dbReference>
<evidence type="ECO:0000256" key="2">
    <source>
        <dbReference type="ARBA" id="ARBA00022679"/>
    </source>
</evidence>
<dbReference type="InterPro" id="IPR051052">
    <property type="entry name" value="Diverse_substrate_MTase"/>
</dbReference>
<dbReference type="Gene3D" id="3.40.50.150">
    <property type="entry name" value="Vaccinia Virus protein VP39"/>
    <property type="match status" value="1"/>
</dbReference>
<sequence length="277" mass="31242">MTQLEQRLRAIFSQDLSQKKTWYSAVAQAYHLARPRYPQSLIDQAITWANLTPGDSLLELGCGPGIATPAFAQKGLKITALEPSEAACAIAQQQCNPYPHVQILNSTFEEWPLPPQPFPAVLAASSFHWLSPHLRHQKAAQALSPEGSLILLWNIPPQPQAPVQQIIRQVHEIYLPELAEPIDPALHEQHVHQFGQQVIDSGYFDHLQTTQLLCEKNYTVEDYLALLHSLSQYIQLDPPTRDTLFHHLHLALTEQWGQPIPTTYLSLLHVAKKGVHR</sequence>
<dbReference type="SUPFAM" id="SSF53335">
    <property type="entry name" value="S-adenosyl-L-methionine-dependent methyltransferases"/>
    <property type="match status" value="1"/>
</dbReference>